<protein>
    <recommendedName>
        <fullName evidence="8">Glycosyltransferase 2-like domain-containing protein</fullName>
    </recommendedName>
</protein>
<dbReference type="SUPFAM" id="SSF53448">
    <property type="entry name" value="Nucleotide-diphospho-sugar transferases"/>
    <property type="match status" value="1"/>
</dbReference>
<dbReference type="Proteomes" id="UP000092651">
    <property type="component" value="Unassembled WGS sequence"/>
</dbReference>
<keyword evidence="3" id="KW-0808">Transferase</keyword>
<dbReference type="EMBL" id="MAYH01000045">
    <property type="protein sequence ID" value="OCA69650.1"/>
    <property type="molecule type" value="Genomic_DNA"/>
</dbReference>
<gene>
    <name evidence="9" type="ORF">BBI01_16085</name>
</gene>
<dbReference type="Gene3D" id="3.90.550.10">
    <property type="entry name" value="Spore Coat Polysaccharide Biosynthesis Protein SpsA, Chain A"/>
    <property type="match status" value="1"/>
</dbReference>
<name>A0A1B8ZDG9_9FLAO</name>
<evidence type="ECO:0000256" key="3">
    <source>
        <dbReference type="ARBA" id="ARBA00022679"/>
    </source>
</evidence>
<evidence type="ECO:0000313" key="10">
    <source>
        <dbReference type="Proteomes" id="UP000092651"/>
    </source>
</evidence>
<keyword evidence="10" id="KW-1185">Reference proteome</keyword>
<evidence type="ECO:0000256" key="2">
    <source>
        <dbReference type="ARBA" id="ARBA00022676"/>
    </source>
</evidence>
<dbReference type="AlphaFoldDB" id="A0A1B8ZDG9"/>
<keyword evidence="6 7" id="KW-0472">Membrane</keyword>
<comment type="subcellular location">
    <subcellularLocation>
        <location evidence="1">Membrane</location>
        <topology evidence="1">Multi-pass membrane protein</topology>
    </subcellularLocation>
</comment>
<dbReference type="RefSeq" id="WP_065395833.1">
    <property type="nucleotide sequence ID" value="NZ_JBOFOB010000158.1"/>
</dbReference>
<comment type="caution">
    <text evidence="9">The sequence shown here is derived from an EMBL/GenBank/DDBJ whole genome shotgun (WGS) entry which is preliminary data.</text>
</comment>
<feature type="transmembrane region" description="Helical" evidence="7">
    <location>
        <begin position="230"/>
        <end position="251"/>
    </location>
</feature>
<evidence type="ECO:0000256" key="7">
    <source>
        <dbReference type="SAM" id="Phobius"/>
    </source>
</evidence>
<accession>A0A1B8ZDG9</accession>
<keyword evidence="4 7" id="KW-0812">Transmembrane</keyword>
<dbReference type="InterPro" id="IPR001173">
    <property type="entry name" value="Glyco_trans_2-like"/>
</dbReference>
<keyword evidence="2" id="KW-0328">Glycosyltransferase</keyword>
<feature type="transmembrane region" description="Helical" evidence="7">
    <location>
        <begin position="271"/>
        <end position="294"/>
    </location>
</feature>
<evidence type="ECO:0000256" key="1">
    <source>
        <dbReference type="ARBA" id="ARBA00004141"/>
    </source>
</evidence>
<evidence type="ECO:0000313" key="9">
    <source>
        <dbReference type="EMBL" id="OCA69650.1"/>
    </source>
</evidence>
<dbReference type="PANTHER" id="PTHR48090">
    <property type="entry name" value="UNDECAPRENYL-PHOSPHATE 4-DEOXY-4-FORMAMIDO-L-ARABINOSE TRANSFERASE-RELATED"/>
    <property type="match status" value="1"/>
</dbReference>
<dbReference type="GO" id="GO:0016757">
    <property type="term" value="F:glycosyltransferase activity"/>
    <property type="evidence" value="ECO:0007669"/>
    <property type="project" value="UniProtKB-KW"/>
</dbReference>
<dbReference type="InterPro" id="IPR050256">
    <property type="entry name" value="Glycosyltransferase_2"/>
</dbReference>
<feature type="domain" description="Glycosyltransferase 2-like" evidence="8">
    <location>
        <begin position="9"/>
        <end position="164"/>
    </location>
</feature>
<evidence type="ECO:0000259" key="8">
    <source>
        <dbReference type="Pfam" id="PF00535"/>
    </source>
</evidence>
<evidence type="ECO:0000256" key="6">
    <source>
        <dbReference type="ARBA" id="ARBA00023136"/>
    </source>
</evidence>
<dbReference type="GO" id="GO:0005886">
    <property type="term" value="C:plasma membrane"/>
    <property type="evidence" value="ECO:0007669"/>
    <property type="project" value="TreeGrafter"/>
</dbReference>
<dbReference type="PANTHER" id="PTHR48090:SF1">
    <property type="entry name" value="PROPHAGE BACTOPRENOL GLUCOSYL TRANSFERASE HOMOLOG"/>
    <property type="match status" value="1"/>
</dbReference>
<organism evidence="9 10">
    <name type="scientific">Chryseobacterium artocarpi</name>
    <dbReference type="NCBI Taxonomy" id="1414727"/>
    <lineage>
        <taxon>Bacteria</taxon>
        <taxon>Pseudomonadati</taxon>
        <taxon>Bacteroidota</taxon>
        <taxon>Flavobacteriia</taxon>
        <taxon>Flavobacteriales</taxon>
        <taxon>Weeksellaceae</taxon>
        <taxon>Chryseobacterium group</taxon>
        <taxon>Chryseobacterium</taxon>
    </lineage>
</organism>
<proteinExistence type="predicted"/>
<keyword evidence="5 7" id="KW-1133">Transmembrane helix</keyword>
<reference evidence="9 10" key="1">
    <citation type="submission" date="2016-07" db="EMBL/GenBank/DDBJ databases">
        <authorList>
            <person name="Jeong J.-J."/>
            <person name="Kim D.W."/>
            <person name="Sang M.K."/>
            <person name="Choi I.-G."/>
            <person name="Kim K.D."/>
        </authorList>
    </citation>
    <scope>NUCLEOTIDE SEQUENCE [LARGE SCALE GENOMIC DNA]</scope>
    <source>
        <strain evidence="9 10">UTM-3</strain>
    </source>
</reference>
<sequence>MTKKLSLILLSYYSEKRIVSVYENVKELLDRNNIPFEFIIMDDGSLDNSYKVALELEKKESNVRAYQLSRNYTSHYSIFAGLSLAEGACALPIVDDEQQPYETIVEMYNIWLQGEKIIIPHRITRDDNWKSKVFSETYYKIMNNLTEVKFPKGGADLFLIDREIIDILNKRIHPRNTSTVAEILRLGFNPYHFGYKRPLGVNQKSRWTLKKKLTLAKDTFFSSSSFPIKFIFNLGLWVSLISFLLILFYIYIKIFGSPFLNDIQPKGWTSIILFISFFGGLILFSLGIIAEYIWRIFEEVKDRPGYIIKEKNDIEKQ</sequence>
<dbReference type="InterPro" id="IPR029044">
    <property type="entry name" value="Nucleotide-diphossugar_trans"/>
</dbReference>
<dbReference type="Pfam" id="PF00535">
    <property type="entry name" value="Glycos_transf_2"/>
    <property type="match status" value="1"/>
</dbReference>
<dbReference type="OrthoDB" id="9810303at2"/>
<evidence type="ECO:0000256" key="4">
    <source>
        <dbReference type="ARBA" id="ARBA00022692"/>
    </source>
</evidence>
<evidence type="ECO:0000256" key="5">
    <source>
        <dbReference type="ARBA" id="ARBA00022989"/>
    </source>
</evidence>